<keyword evidence="2" id="KW-1185">Reference proteome</keyword>
<proteinExistence type="predicted"/>
<accession>A0A1H6FRB6</accession>
<reference evidence="2" key="1">
    <citation type="submission" date="2016-10" db="EMBL/GenBank/DDBJ databases">
        <authorList>
            <person name="Varghese N."/>
            <person name="Submissions S."/>
        </authorList>
    </citation>
    <scope>NUCLEOTIDE SEQUENCE [LARGE SCALE GENOMIC DNA]</scope>
    <source>
        <strain evidence="2">CGMCC 1.8981</strain>
    </source>
</reference>
<dbReference type="AlphaFoldDB" id="A0A1H6FRB6"/>
<protein>
    <submittedName>
        <fullName evidence="1">RecA/RadA recombinase</fullName>
    </submittedName>
</protein>
<dbReference type="InterPro" id="IPR027417">
    <property type="entry name" value="P-loop_NTPase"/>
</dbReference>
<name>A0A1H6FRB6_9EURY</name>
<dbReference type="Proteomes" id="UP000199112">
    <property type="component" value="Unassembled WGS sequence"/>
</dbReference>
<sequence>MLMRGSHEESPMQTHGFEFGTGMVLLEVPSPRSTIGHRLACARLAEMTGHDTVGRKANATAYWIDARNAAAPRILSECATSPRHLESLQVARAFTAYQHHSLVRKVTHRVDASTELLVSPNVASLYHDADLPEWEREDLLAASLETLAELGRVLECPVLVTSAVDEHADTIAKYATTRIECVHTREGIRLEAAHSDRGSDANGGAGRDEGLTIDETAGYWHEEYWQTTIPYWVECYGAVDEVRSVVDAHDRGLLEVTP</sequence>
<gene>
    <name evidence="1" type="ORF">SAMN04487967_0947</name>
</gene>
<organism evidence="1 2">
    <name type="scientific">Natronorubrum sediminis</name>
    <dbReference type="NCBI Taxonomy" id="640943"/>
    <lineage>
        <taxon>Archaea</taxon>
        <taxon>Methanobacteriati</taxon>
        <taxon>Methanobacteriota</taxon>
        <taxon>Stenosarchaea group</taxon>
        <taxon>Halobacteria</taxon>
        <taxon>Halobacteriales</taxon>
        <taxon>Natrialbaceae</taxon>
        <taxon>Natronorubrum</taxon>
    </lineage>
</organism>
<evidence type="ECO:0000313" key="2">
    <source>
        <dbReference type="Proteomes" id="UP000199112"/>
    </source>
</evidence>
<evidence type="ECO:0000313" key="1">
    <source>
        <dbReference type="EMBL" id="SEH12750.1"/>
    </source>
</evidence>
<dbReference type="Gene3D" id="3.40.50.300">
    <property type="entry name" value="P-loop containing nucleotide triphosphate hydrolases"/>
    <property type="match status" value="1"/>
</dbReference>
<dbReference type="EMBL" id="FNWL01000001">
    <property type="protein sequence ID" value="SEH12750.1"/>
    <property type="molecule type" value="Genomic_DNA"/>
</dbReference>